<evidence type="ECO:0000313" key="8">
    <source>
        <dbReference type="Proteomes" id="UP001321760"/>
    </source>
</evidence>
<dbReference type="InterPro" id="IPR036318">
    <property type="entry name" value="FAD-bd_PCMH-like_sf"/>
</dbReference>
<dbReference type="Proteomes" id="UP001321760">
    <property type="component" value="Unassembled WGS sequence"/>
</dbReference>
<dbReference type="InterPro" id="IPR006094">
    <property type="entry name" value="Oxid_FAD_bind_N"/>
</dbReference>
<comment type="similarity">
    <text evidence="2">Belongs to the oxygen-dependent FAD-linked oxidoreductase family.</text>
</comment>
<evidence type="ECO:0000256" key="5">
    <source>
        <dbReference type="ARBA" id="ARBA00023002"/>
    </source>
</evidence>
<evidence type="ECO:0000256" key="4">
    <source>
        <dbReference type="ARBA" id="ARBA00022827"/>
    </source>
</evidence>
<comment type="cofactor">
    <cofactor evidence="1">
        <name>FAD</name>
        <dbReference type="ChEBI" id="CHEBI:57692"/>
    </cofactor>
</comment>
<evidence type="ECO:0000259" key="6">
    <source>
        <dbReference type="PROSITE" id="PS51387"/>
    </source>
</evidence>
<evidence type="ECO:0000313" key="7">
    <source>
        <dbReference type="EMBL" id="KAK4442734.1"/>
    </source>
</evidence>
<dbReference type="Gene3D" id="3.30.465.10">
    <property type="match status" value="1"/>
</dbReference>
<dbReference type="Pfam" id="PF08031">
    <property type="entry name" value="BBE"/>
    <property type="match status" value="1"/>
</dbReference>
<evidence type="ECO:0000256" key="3">
    <source>
        <dbReference type="ARBA" id="ARBA00022630"/>
    </source>
</evidence>
<keyword evidence="3" id="KW-0285">Flavoprotein</keyword>
<feature type="domain" description="FAD-binding PCMH-type" evidence="6">
    <location>
        <begin position="65"/>
        <end position="236"/>
    </location>
</feature>
<dbReference type="PANTHER" id="PTHR42973">
    <property type="entry name" value="BINDING OXIDOREDUCTASE, PUTATIVE (AFU_ORTHOLOGUE AFUA_1G17690)-RELATED"/>
    <property type="match status" value="1"/>
</dbReference>
<name>A0AAV9G3M8_9PEZI</name>
<comment type="caution">
    <text evidence="7">The sequence shown here is derived from an EMBL/GenBank/DDBJ whole genome shotgun (WGS) entry which is preliminary data.</text>
</comment>
<reference evidence="7" key="2">
    <citation type="submission" date="2023-05" db="EMBL/GenBank/DDBJ databases">
        <authorList>
            <consortium name="Lawrence Berkeley National Laboratory"/>
            <person name="Steindorff A."/>
            <person name="Hensen N."/>
            <person name="Bonometti L."/>
            <person name="Westerberg I."/>
            <person name="Brannstrom I.O."/>
            <person name="Guillou S."/>
            <person name="Cros-Aarteil S."/>
            <person name="Calhoun S."/>
            <person name="Haridas S."/>
            <person name="Kuo A."/>
            <person name="Mondo S."/>
            <person name="Pangilinan J."/>
            <person name="Riley R."/>
            <person name="Labutti K."/>
            <person name="Andreopoulos B."/>
            <person name="Lipzen A."/>
            <person name="Chen C."/>
            <person name="Yanf M."/>
            <person name="Daum C."/>
            <person name="Ng V."/>
            <person name="Clum A."/>
            <person name="Ohm R."/>
            <person name="Martin F."/>
            <person name="Silar P."/>
            <person name="Natvig D."/>
            <person name="Lalanne C."/>
            <person name="Gautier V."/>
            <person name="Ament-Velasquez S.L."/>
            <person name="Kruys A."/>
            <person name="Hutchinson M.I."/>
            <person name="Powell A.J."/>
            <person name="Barry K."/>
            <person name="Miller A.N."/>
            <person name="Grigoriev I.V."/>
            <person name="Debuchy R."/>
            <person name="Gladieux P."/>
            <person name="Thoren M.H."/>
            <person name="Johannesson H."/>
        </authorList>
    </citation>
    <scope>NUCLEOTIDE SEQUENCE</scope>
    <source>
        <strain evidence="7">PSN243</strain>
    </source>
</reference>
<dbReference type="InterPro" id="IPR012951">
    <property type="entry name" value="BBE"/>
</dbReference>
<proteinExistence type="inferred from homology"/>
<gene>
    <name evidence="7" type="ORF">QBC34DRAFT_479732</name>
</gene>
<dbReference type="InterPro" id="IPR016169">
    <property type="entry name" value="FAD-bd_PCMH_sub2"/>
</dbReference>
<dbReference type="Gene3D" id="3.40.462.20">
    <property type="match status" value="1"/>
</dbReference>
<evidence type="ECO:0000256" key="2">
    <source>
        <dbReference type="ARBA" id="ARBA00005466"/>
    </source>
</evidence>
<dbReference type="PANTHER" id="PTHR42973:SF9">
    <property type="entry name" value="FAD-BINDING PCMH-TYPE DOMAIN-CONTAINING PROTEIN-RELATED"/>
    <property type="match status" value="1"/>
</dbReference>
<dbReference type="Pfam" id="PF01565">
    <property type="entry name" value="FAD_binding_4"/>
    <property type="match status" value="1"/>
</dbReference>
<dbReference type="InterPro" id="IPR016166">
    <property type="entry name" value="FAD-bd_PCMH"/>
</dbReference>
<reference evidence="7" key="1">
    <citation type="journal article" date="2023" name="Mol. Phylogenet. Evol.">
        <title>Genome-scale phylogeny and comparative genomics of the fungal order Sordariales.</title>
        <authorList>
            <person name="Hensen N."/>
            <person name="Bonometti L."/>
            <person name="Westerberg I."/>
            <person name="Brannstrom I.O."/>
            <person name="Guillou S."/>
            <person name="Cros-Aarteil S."/>
            <person name="Calhoun S."/>
            <person name="Haridas S."/>
            <person name="Kuo A."/>
            <person name="Mondo S."/>
            <person name="Pangilinan J."/>
            <person name="Riley R."/>
            <person name="LaButti K."/>
            <person name="Andreopoulos B."/>
            <person name="Lipzen A."/>
            <person name="Chen C."/>
            <person name="Yan M."/>
            <person name="Daum C."/>
            <person name="Ng V."/>
            <person name="Clum A."/>
            <person name="Steindorff A."/>
            <person name="Ohm R.A."/>
            <person name="Martin F."/>
            <person name="Silar P."/>
            <person name="Natvig D.O."/>
            <person name="Lalanne C."/>
            <person name="Gautier V."/>
            <person name="Ament-Velasquez S.L."/>
            <person name="Kruys A."/>
            <person name="Hutchinson M.I."/>
            <person name="Powell A.J."/>
            <person name="Barry K."/>
            <person name="Miller A.N."/>
            <person name="Grigoriev I.V."/>
            <person name="Debuchy R."/>
            <person name="Gladieux P."/>
            <person name="Hiltunen Thoren M."/>
            <person name="Johannesson H."/>
        </authorList>
    </citation>
    <scope>NUCLEOTIDE SEQUENCE</scope>
    <source>
        <strain evidence="7">PSN243</strain>
    </source>
</reference>
<keyword evidence="5" id="KW-0560">Oxidoreductase</keyword>
<dbReference type="InterPro" id="IPR050416">
    <property type="entry name" value="FAD-linked_Oxidoreductase"/>
</dbReference>
<sequence>MRVQAFVLMAASSAARVITGAELGTLANREVHVFTDLASQLSYDAALILPDNPLMSDHERWQEYSRPTYSAVVEVANEGDVSTVIRFANNRSFPFLAVNGGHGHTTTLAKMQNGIAISLRRMKSIQISTTGDYADLQPGLTSGEVMRDLWTHDKTTVTGGCLCTGIMGVVLGGGHGFLQGLLGRAADQILEARVVLANGTAVVASPTSNEDLFWGLRGAGHNFGIVTSVKHKIYDSIPTWSMVNLVFTEDKLEQVFDLANSFISQEDHPAELILWHTFLRRPDIDPVNSVVSMLFIHPGPPSLLAPFADPFNALSPAWNHTYDSFAYPELFSLMRVDESSTFACAKGMYRHMMGVYVPEYNSTSLRTVFDLFNGIVKKYPDIAPTAVYFVEGYSQQATTRVADRDTAIPWRGTPLLVSPIWGYTNASYSPDIVAASKAMRKAMVDGSGLPQRTYVNYAFGDEKLEEVYGEEPWRLERLRALKEKWDPQGRFGFYAPIRPEEKGGNGRWRQSWGAYGS</sequence>
<dbReference type="AlphaFoldDB" id="A0AAV9G3M8"/>
<protein>
    <submittedName>
        <fullName evidence="7">FAD-binding domain-containing protein</fullName>
    </submittedName>
</protein>
<dbReference type="SUPFAM" id="SSF56176">
    <property type="entry name" value="FAD-binding/transporter-associated domain-like"/>
    <property type="match status" value="1"/>
</dbReference>
<evidence type="ECO:0000256" key="1">
    <source>
        <dbReference type="ARBA" id="ARBA00001974"/>
    </source>
</evidence>
<keyword evidence="8" id="KW-1185">Reference proteome</keyword>
<dbReference type="EMBL" id="MU866008">
    <property type="protein sequence ID" value="KAK4442734.1"/>
    <property type="molecule type" value="Genomic_DNA"/>
</dbReference>
<accession>A0AAV9G3M8</accession>
<dbReference type="PROSITE" id="PS51387">
    <property type="entry name" value="FAD_PCMH"/>
    <property type="match status" value="1"/>
</dbReference>
<organism evidence="7 8">
    <name type="scientific">Podospora aff. communis PSN243</name>
    <dbReference type="NCBI Taxonomy" id="3040156"/>
    <lineage>
        <taxon>Eukaryota</taxon>
        <taxon>Fungi</taxon>
        <taxon>Dikarya</taxon>
        <taxon>Ascomycota</taxon>
        <taxon>Pezizomycotina</taxon>
        <taxon>Sordariomycetes</taxon>
        <taxon>Sordariomycetidae</taxon>
        <taxon>Sordariales</taxon>
        <taxon>Podosporaceae</taxon>
        <taxon>Podospora</taxon>
    </lineage>
</organism>
<keyword evidence="4" id="KW-0274">FAD</keyword>
<dbReference type="GO" id="GO:0071949">
    <property type="term" value="F:FAD binding"/>
    <property type="evidence" value="ECO:0007669"/>
    <property type="project" value="InterPro"/>
</dbReference>
<dbReference type="GO" id="GO:0016491">
    <property type="term" value="F:oxidoreductase activity"/>
    <property type="evidence" value="ECO:0007669"/>
    <property type="project" value="UniProtKB-KW"/>
</dbReference>